<feature type="transmembrane region" description="Helical" evidence="1">
    <location>
        <begin position="34"/>
        <end position="58"/>
    </location>
</feature>
<organism evidence="2 3">
    <name type="scientific">Nocardia fluminea</name>
    <dbReference type="NCBI Taxonomy" id="134984"/>
    <lineage>
        <taxon>Bacteria</taxon>
        <taxon>Bacillati</taxon>
        <taxon>Actinomycetota</taxon>
        <taxon>Actinomycetes</taxon>
        <taxon>Mycobacteriales</taxon>
        <taxon>Nocardiaceae</taxon>
        <taxon>Nocardia</taxon>
    </lineage>
</organism>
<keyword evidence="1" id="KW-0472">Membrane</keyword>
<gene>
    <name evidence="2" type="ORF">ATK86_7227</name>
</gene>
<keyword evidence="3" id="KW-1185">Reference proteome</keyword>
<reference evidence="2 3" key="1">
    <citation type="submission" date="2017-12" db="EMBL/GenBank/DDBJ databases">
        <title>Sequencing the genomes of 1000 Actinobacteria strains.</title>
        <authorList>
            <person name="Klenk H.-P."/>
        </authorList>
    </citation>
    <scope>NUCLEOTIDE SEQUENCE [LARGE SCALE GENOMIC DNA]</scope>
    <source>
        <strain evidence="2 3">DSM 44489</strain>
    </source>
</reference>
<keyword evidence="1" id="KW-0812">Transmembrane</keyword>
<evidence type="ECO:0000256" key="1">
    <source>
        <dbReference type="SAM" id="Phobius"/>
    </source>
</evidence>
<proteinExistence type="predicted"/>
<name>A0A2N3V5B3_9NOCA</name>
<comment type="caution">
    <text evidence="2">The sequence shown here is derived from an EMBL/GenBank/DDBJ whole genome shotgun (WGS) entry which is preliminary data.</text>
</comment>
<evidence type="ECO:0000313" key="2">
    <source>
        <dbReference type="EMBL" id="PKV76820.1"/>
    </source>
</evidence>
<dbReference type="AlphaFoldDB" id="A0A2N3V5B3"/>
<accession>A0A2N3V5B3</accession>
<protein>
    <submittedName>
        <fullName evidence="2">Uncharacterized protein</fullName>
    </submittedName>
</protein>
<keyword evidence="1" id="KW-1133">Transmembrane helix</keyword>
<dbReference type="EMBL" id="PJMW01000003">
    <property type="protein sequence ID" value="PKV76820.1"/>
    <property type="molecule type" value="Genomic_DNA"/>
</dbReference>
<dbReference type="Proteomes" id="UP000233766">
    <property type="component" value="Unassembled WGS sequence"/>
</dbReference>
<sequence length="165" mass="18364">MEGLDYPWIRGWITPWPTPTIRSVITASPGTQRLLIAAAVFLFGTSLGFSAGLTLNVYGDRIPRIQQYTVDEKNFLDGLDSYDGPLSVMAWKYRRESVDLAKAVVADLRTEIAAHPNSDRGFQQVFVARRVTLEYAVSEEDAKTFVALAATYHSRSTAIRPAPVR</sequence>
<evidence type="ECO:0000313" key="3">
    <source>
        <dbReference type="Proteomes" id="UP000233766"/>
    </source>
</evidence>